<keyword evidence="1" id="KW-0378">Hydrolase</keyword>
<organism evidence="2 3">
    <name type="scientific">Streptacidiphilus monticola</name>
    <dbReference type="NCBI Taxonomy" id="2161674"/>
    <lineage>
        <taxon>Bacteria</taxon>
        <taxon>Bacillati</taxon>
        <taxon>Actinomycetota</taxon>
        <taxon>Actinomycetes</taxon>
        <taxon>Kitasatosporales</taxon>
        <taxon>Streptomycetaceae</taxon>
        <taxon>Streptacidiphilus</taxon>
    </lineage>
</organism>
<dbReference type="InterPro" id="IPR042001">
    <property type="entry name" value="Sortase_F"/>
</dbReference>
<accession>A0ABW1FVS0</accession>
<dbReference type="Proteomes" id="UP001596174">
    <property type="component" value="Unassembled WGS sequence"/>
</dbReference>
<dbReference type="EMBL" id="JBHSQJ010000014">
    <property type="protein sequence ID" value="MFC5906599.1"/>
    <property type="molecule type" value="Genomic_DNA"/>
</dbReference>
<dbReference type="CDD" id="cd05829">
    <property type="entry name" value="Sortase_F"/>
    <property type="match status" value="1"/>
</dbReference>
<dbReference type="NCBIfam" id="NF033748">
    <property type="entry name" value="class_F_sortase"/>
    <property type="match status" value="1"/>
</dbReference>
<protein>
    <submittedName>
        <fullName evidence="2">Class F sortase</fullName>
    </submittedName>
</protein>
<sequence>MTERQPRRRLRLLLAVLSGGLLVVAGLGLAPSHPAQHRPRLSQDAAPAGAVAPLPRSTPLQLVIPSLRVDAPLLGLGLDTRGAPELPPFTLPKTAAWLRDSATPGERGTAVLLGHVDTRTGPAVFWGLSALKRGAAVEVSRVDGRTAVFTVDRTASYSKAAFPSAAVYGPAADAQLRLITCGGAFDASTQQYRGNVVVYAHLTGVRG</sequence>
<evidence type="ECO:0000313" key="3">
    <source>
        <dbReference type="Proteomes" id="UP001596174"/>
    </source>
</evidence>
<dbReference type="InterPro" id="IPR023365">
    <property type="entry name" value="Sortase_dom-sf"/>
</dbReference>
<comment type="caution">
    <text evidence="2">The sequence shown here is derived from an EMBL/GenBank/DDBJ whole genome shotgun (WGS) entry which is preliminary data.</text>
</comment>
<evidence type="ECO:0000256" key="1">
    <source>
        <dbReference type="ARBA" id="ARBA00022801"/>
    </source>
</evidence>
<evidence type="ECO:0000313" key="2">
    <source>
        <dbReference type="EMBL" id="MFC5906599.1"/>
    </source>
</evidence>
<keyword evidence="3" id="KW-1185">Reference proteome</keyword>
<dbReference type="Pfam" id="PF04203">
    <property type="entry name" value="Sortase"/>
    <property type="match status" value="1"/>
</dbReference>
<dbReference type="SUPFAM" id="SSF63817">
    <property type="entry name" value="Sortase"/>
    <property type="match status" value="1"/>
</dbReference>
<name>A0ABW1FVS0_9ACTN</name>
<dbReference type="RefSeq" id="WP_380580167.1">
    <property type="nucleotide sequence ID" value="NZ_JBHSQJ010000014.1"/>
</dbReference>
<gene>
    <name evidence="2" type="ORF">ACFP3V_05115</name>
</gene>
<reference evidence="3" key="1">
    <citation type="journal article" date="2019" name="Int. J. Syst. Evol. Microbiol.">
        <title>The Global Catalogue of Microorganisms (GCM) 10K type strain sequencing project: providing services to taxonomists for standard genome sequencing and annotation.</title>
        <authorList>
            <consortium name="The Broad Institute Genomics Platform"/>
            <consortium name="The Broad Institute Genome Sequencing Center for Infectious Disease"/>
            <person name="Wu L."/>
            <person name="Ma J."/>
        </authorList>
    </citation>
    <scope>NUCLEOTIDE SEQUENCE [LARGE SCALE GENOMIC DNA]</scope>
    <source>
        <strain evidence="3">JCM 4816</strain>
    </source>
</reference>
<dbReference type="Gene3D" id="2.40.260.10">
    <property type="entry name" value="Sortase"/>
    <property type="match status" value="1"/>
</dbReference>
<dbReference type="InterPro" id="IPR005754">
    <property type="entry name" value="Sortase"/>
</dbReference>
<proteinExistence type="predicted"/>